<dbReference type="InterPro" id="IPR003439">
    <property type="entry name" value="ABC_transporter-like_ATP-bd"/>
</dbReference>
<dbReference type="PROSITE" id="PS50893">
    <property type="entry name" value="ABC_TRANSPORTER_2"/>
    <property type="match status" value="1"/>
</dbReference>
<dbReference type="AlphaFoldDB" id="A0A7G9GVZ6"/>
<evidence type="ECO:0000256" key="2">
    <source>
        <dbReference type="ARBA" id="ARBA00022741"/>
    </source>
</evidence>
<keyword evidence="1" id="KW-0813">Transport</keyword>
<dbReference type="GO" id="GO:0016887">
    <property type="term" value="F:ATP hydrolysis activity"/>
    <property type="evidence" value="ECO:0007669"/>
    <property type="project" value="InterPro"/>
</dbReference>
<name>A0A7G9GVZ6_9FUSO</name>
<gene>
    <name evidence="5" type="ORF">H9Q81_08520</name>
</gene>
<dbReference type="GO" id="GO:0140359">
    <property type="term" value="F:ABC-type transporter activity"/>
    <property type="evidence" value="ECO:0007669"/>
    <property type="project" value="UniProtKB-ARBA"/>
</dbReference>
<keyword evidence="2" id="KW-0547">Nucleotide-binding</keyword>
<dbReference type="GO" id="GO:0043190">
    <property type="term" value="C:ATP-binding cassette (ABC) transporter complex"/>
    <property type="evidence" value="ECO:0007669"/>
    <property type="project" value="InterPro"/>
</dbReference>
<evidence type="ECO:0000313" key="6">
    <source>
        <dbReference type="Proteomes" id="UP000515913"/>
    </source>
</evidence>
<accession>A0A7G9GVZ6</accession>
<keyword evidence="3 5" id="KW-0067">ATP-binding</keyword>
<dbReference type="SUPFAM" id="SSF52540">
    <property type="entry name" value="P-loop containing nucleoside triphosphate hydrolases"/>
    <property type="match status" value="1"/>
</dbReference>
<protein>
    <submittedName>
        <fullName evidence="5">ABC transporter ATP-binding protein</fullName>
    </submittedName>
</protein>
<proteinExistence type="predicted"/>
<feature type="domain" description="ABC transporter" evidence="4">
    <location>
        <begin position="4"/>
        <end position="234"/>
    </location>
</feature>
<dbReference type="Pfam" id="PF08402">
    <property type="entry name" value="TOBE_2"/>
    <property type="match status" value="1"/>
</dbReference>
<dbReference type="InterPro" id="IPR003593">
    <property type="entry name" value="AAA+_ATPase"/>
</dbReference>
<dbReference type="PANTHER" id="PTHR42781:SF9">
    <property type="entry name" value="AMINO ACID ABC TRANSPORTER, ATP-BINDING PROTEIN-RELATED"/>
    <property type="match status" value="1"/>
</dbReference>
<dbReference type="Proteomes" id="UP000515913">
    <property type="component" value="Chromosome"/>
</dbReference>
<dbReference type="InterPro" id="IPR013611">
    <property type="entry name" value="Transp-assoc_OB_typ2"/>
</dbReference>
<dbReference type="InterPro" id="IPR008995">
    <property type="entry name" value="Mo/tungstate-bd_C_term_dom"/>
</dbReference>
<dbReference type="Gene3D" id="3.40.50.300">
    <property type="entry name" value="P-loop containing nucleotide triphosphate hydrolases"/>
    <property type="match status" value="1"/>
</dbReference>
<reference evidence="5 6" key="1">
    <citation type="submission" date="2020-08" db="EMBL/GenBank/DDBJ databases">
        <authorList>
            <person name="Liu C."/>
            <person name="Sun Q."/>
        </authorList>
    </citation>
    <scope>NUCLEOTIDE SEQUENCE [LARGE SCALE GENOMIC DNA]</scope>
    <source>
        <strain evidence="5 6">NSJ-57</strain>
    </source>
</reference>
<dbReference type="GO" id="GO:0005524">
    <property type="term" value="F:ATP binding"/>
    <property type="evidence" value="ECO:0007669"/>
    <property type="project" value="UniProtKB-KW"/>
</dbReference>
<evidence type="ECO:0000313" key="5">
    <source>
        <dbReference type="EMBL" id="QNM14978.1"/>
    </source>
</evidence>
<dbReference type="KEGG" id="fho:H9Q81_08520"/>
<organism evidence="5 6">
    <name type="scientific">Fusobacterium hominis</name>
    <dbReference type="NCBI Taxonomy" id="2764326"/>
    <lineage>
        <taxon>Bacteria</taxon>
        <taxon>Fusobacteriati</taxon>
        <taxon>Fusobacteriota</taxon>
        <taxon>Fusobacteriia</taxon>
        <taxon>Fusobacteriales</taxon>
        <taxon>Fusobacteriaceae</taxon>
        <taxon>Fusobacterium</taxon>
    </lineage>
</organism>
<dbReference type="SUPFAM" id="SSF50331">
    <property type="entry name" value="MOP-like"/>
    <property type="match status" value="1"/>
</dbReference>
<evidence type="ECO:0000256" key="3">
    <source>
        <dbReference type="ARBA" id="ARBA00022840"/>
    </source>
</evidence>
<dbReference type="EMBL" id="CP060637">
    <property type="protein sequence ID" value="QNM14978.1"/>
    <property type="molecule type" value="Genomic_DNA"/>
</dbReference>
<dbReference type="SMART" id="SM00382">
    <property type="entry name" value="AAA"/>
    <property type="match status" value="1"/>
</dbReference>
<dbReference type="InterPro" id="IPR027417">
    <property type="entry name" value="P-loop_NTPase"/>
</dbReference>
<dbReference type="FunFam" id="3.40.50.300:FF:000042">
    <property type="entry name" value="Maltose/maltodextrin ABC transporter, ATP-binding protein"/>
    <property type="match status" value="1"/>
</dbReference>
<dbReference type="Pfam" id="PF00005">
    <property type="entry name" value="ABC_tran"/>
    <property type="match status" value="1"/>
</dbReference>
<evidence type="ECO:0000256" key="1">
    <source>
        <dbReference type="ARBA" id="ARBA00022448"/>
    </source>
</evidence>
<sequence>MDFLRVENLKKVYGKDTIFQDINFDIKEGEFITLLGPSGCGKSTLLRCIAGLNNLDGGHIYIEDKDVSKKSPKDRGIGMVFQNYALFPNLTVYDNIAFGLSVKGLKKSDIDKKVKEMISLVQLEGKENCMPSQLSGGQKQRTAIARSLVMEPKILLLDEPLSALDARVRKTLREEIRKIQSKLNITTIFVTHDQEEALTISDRIFVMDRGNIVQMGTPEEIYTNPNSLFLAKFIGNYNIFENKDVKKIFPEYNWESIAIRPEAIYIKETERNYNLGNFIYKRGEIKNISILGSVIRYIAEVEGVEIVVDLLNRGEYKVYTIGSEVELMFLKNEIKVL</sequence>
<dbReference type="InterPro" id="IPR050093">
    <property type="entry name" value="ABC_SmlMolc_Importer"/>
</dbReference>
<evidence type="ECO:0000259" key="4">
    <source>
        <dbReference type="PROSITE" id="PS50893"/>
    </source>
</evidence>
<dbReference type="PANTHER" id="PTHR42781">
    <property type="entry name" value="SPERMIDINE/PUTRESCINE IMPORT ATP-BINDING PROTEIN POTA"/>
    <property type="match status" value="1"/>
</dbReference>
<keyword evidence="6" id="KW-1185">Reference proteome</keyword>
<dbReference type="RefSeq" id="WP_176837429.1">
    <property type="nucleotide sequence ID" value="NZ_CP060637.1"/>
</dbReference>